<dbReference type="Pfam" id="PF00400">
    <property type="entry name" value="WD40"/>
    <property type="match status" value="3"/>
</dbReference>
<gene>
    <name evidence="4" type="ORF">MIMGU_mgv1a022686mg</name>
</gene>
<proteinExistence type="predicted"/>
<dbReference type="InterPro" id="IPR036322">
    <property type="entry name" value="WD40_repeat_dom_sf"/>
</dbReference>
<evidence type="ECO:0000256" key="3">
    <source>
        <dbReference type="PROSITE-ProRule" id="PRU00221"/>
    </source>
</evidence>
<keyword evidence="5" id="KW-1185">Reference proteome</keyword>
<dbReference type="PROSITE" id="PS00678">
    <property type="entry name" value="WD_REPEATS_1"/>
    <property type="match status" value="1"/>
</dbReference>
<evidence type="ECO:0000256" key="2">
    <source>
        <dbReference type="ARBA" id="ARBA00022737"/>
    </source>
</evidence>
<evidence type="ECO:0000313" key="5">
    <source>
        <dbReference type="Proteomes" id="UP000030748"/>
    </source>
</evidence>
<feature type="non-terminal residue" evidence="4">
    <location>
        <position position="484"/>
    </location>
</feature>
<protein>
    <submittedName>
        <fullName evidence="4">Uncharacterized protein</fullName>
    </submittedName>
</protein>
<dbReference type="Pfam" id="PF23627">
    <property type="entry name" value="LisH_WDR26"/>
    <property type="match status" value="1"/>
</dbReference>
<feature type="repeat" description="WD" evidence="3">
    <location>
        <begin position="446"/>
        <end position="484"/>
    </location>
</feature>
<dbReference type="PROSITE" id="PS50294">
    <property type="entry name" value="WD_REPEATS_REGION"/>
    <property type="match status" value="1"/>
</dbReference>
<reference evidence="4 5" key="1">
    <citation type="journal article" date="2013" name="Proc. Natl. Acad. Sci. U.S.A.">
        <title>Fine-scale variation in meiotic recombination in Mimulus inferred from population shotgun sequencing.</title>
        <authorList>
            <person name="Hellsten U."/>
            <person name="Wright K.M."/>
            <person name="Jenkins J."/>
            <person name="Shu S."/>
            <person name="Yuan Y."/>
            <person name="Wessler S.R."/>
            <person name="Schmutz J."/>
            <person name="Willis J.H."/>
            <person name="Rokhsar D.S."/>
        </authorList>
    </citation>
    <scope>NUCLEOTIDE SEQUENCE [LARGE SCALE GENOMIC DNA]</scope>
    <source>
        <strain evidence="5">cv. DUN x IM62</strain>
    </source>
</reference>
<dbReference type="STRING" id="4155.A0A022RS54"/>
<dbReference type="InterPro" id="IPR019775">
    <property type="entry name" value="WD40_repeat_CS"/>
</dbReference>
<organism evidence="4 5">
    <name type="scientific">Erythranthe guttata</name>
    <name type="common">Yellow monkey flower</name>
    <name type="synonym">Mimulus guttatus</name>
    <dbReference type="NCBI Taxonomy" id="4155"/>
    <lineage>
        <taxon>Eukaryota</taxon>
        <taxon>Viridiplantae</taxon>
        <taxon>Streptophyta</taxon>
        <taxon>Embryophyta</taxon>
        <taxon>Tracheophyta</taxon>
        <taxon>Spermatophyta</taxon>
        <taxon>Magnoliopsida</taxon>
        <taxon>eudicotyledons</taxon>
        <taxon>Gunneridae</taxon>
        <taxon>Pentapetalae</taxon>
        <taxon>asterids</taxon>
        <taxon>lamiids</taxon>
        <taxon>Lamiales</taxon>
        <taxon>Phrymaceae</taxon>
        <taxon>Erythranthe</taxon>
    </lineage>
</organism>
<name>A0A022RS54_ERYGU</name>
<dbReference type="PANTHER" id="PTHR22838">
    <property type="entry name" value="WD REPEAT PROTEIN 26-RELATED"/>
    <property type="match status" value="1"/>
</dbReference>
<dbReference type="Gene3D" id="2.130.10.10">
    <property type="entry name" value="YVTN repeat-like/Quinoprotein amine dehydrogenase"/>
    <property type="match status" value="2"/>
</dbReference>
<keyword evidence="1 3" id="KW-0853">WD repeat</keyword>
<dbReference type="InterPro" id="IPR051350">
    <property type="entry name" value="WD_repeat-ST_regulator"/>
</dbReference>
<dbReference type="PANTHER" id="PTHR22838:SF0">
    <property type="entry name" value="WD REPEAT-CONTAINING PROTEIN 26"/>
    <property type="match status" value="1"/>
</dbReference>
<dbReference type="PROSITE" id="PS50082">
    <property type="entry name" value="WD_REPEATS_2"/>
    <property type="match status" value="2"/>
</dbReference>
<sequence>MDMPSSSSQGGENAVVRSNTILKKSKFVRGITKVLYSLCYDREGKSLEKEAGIELHEERVDLFIEQIIDGQWDESLSTLREIGKHVDKKSFLALEKKFYELLIDDKVIEACKTLRLEIAPLDDTDEITRELSSLIISSSRNLCGQESGIRPRKRVLEDLGNLLLPRKSLKPSHQHGKDKVPHTTIQTFMSHGPGEVWFAQFSHCGRYLAATSGNDVNIWKFRESGGIMRLNPLVGHVQPVSYITWRKPNDLQLLTCGVEENVKRWKISPIGDVSCLHTYRKENLGTVSCVWARNGESIYAGLDNGSIIKWNLQGEEVGLWDARTTRIADLAITLDGRELITTRDYNTILFFRWEDEGERFLYEDGDIVSFSMSEDGCYLLVCLADERINLWNIRHENPRWVRTYEGHKRKRYVVRACFCGQFIASGSEDSKVYVWHRGTGRLIGVCGGHLDTVNCVSWNEVRLLMLVSGGDDRIVQAWNFDPDE</sequence>
<evidence type="ECO:0000313" key="4">
    <source>
        <dbReference type="EMBL" id="EYU42821.1"/>
    </source>
</evidence>
<dbReference type="EMBL" id="KI630276">
    <property type="protein sequence ID" value="EYU42821.1"/>
    <property type="molecule type" value="Genomic_DNA"/>
</dbReference>
<dbReference type="Proteomes" id="UP000030748">
    <property type="component" value="Unassembled WGS sequence"/>
</dbReference>
<dbReference type="AlphaFoldDB" id="A0A022RS54"/>
<evidence type="ECO:0000256" key="1">
    <source>
        <dbReference type="ARBA" id="ARBA00022574"/>
    </source>
</evidence>
<feature type="repeat" description="WD" evidence="3">
    <location>
        <begin position="404"/>
        <end position="445"/>
    </location>
</feature>
<dbReference type="SUPFAM" id="SSF50978">
    <property type="entry name" value="WD40 repeat-like"/>
    <property type="match status" value="1"/>
</dbReference>
<dbReference type="InterPro" id="IPR001680">
    <property type="entry name" value="WD40_rpt"/>
</dbReference>
<keyword evidence="2" id="KW-0677">Repeat</keyword>
<dbReference type="eggNOG" id="KOG0293">
    <property type="taxonomic scope" value="Eukaryota"/>
</dbReference>
<dbReference type="InterPro" id="IPR015943">
    <property type="entry name" value="WD40/YVTN_repeat-like_dom_sf"/>
</dbReference>
<dbReference type="SMART" id="SM00320">
    <property type="entry name" value="WD40"/>
    <property type="match status" value="6"/>
</dbReference>
<accession>A0A022RS54</accession>